<dbReference type="RefSeq" id="XP_018707140.1">
    <property type="nucleotide sequence ID" value="XM_018845417.1"/>
</dbReference>
<evidence type="ECO:0000313" key="3">
    <source>
        <dbReference type="Proteomes" id="UP000076744"/>
    </source>
</evidence>
<gene>
    <name evidence="2" type="ORF">ISF_01810</name>
</gene>
<keyword evidence="1" id="KW-0732">Signal</keyword>
<dbReference type="AlphaFoldDB" id="A0A162MVL7"/>
<evidence type="ECO:0000256" key="1">
    <source>
        <dbReference type="SAM" id="SignalP"/>
    </source>
</evidence>
<comment type="caution">
    <text evidence="2">The sequence shown here is derived from an EMBL/GenBank/DDBJ whole genome shotgun (WGS) entry which is preliminary data.</text>
</comment>
<proteinExistence type="predicted"/>
<protein>
    <submittedName>
        <fullName evidence="2">Uncharacterized protein</fullName>
    </submittedName>
</protein>
<keyword evidence="3" id="KW-1185">Reference proteome</keyword>
<dbReference type="GeneID" id="30018102"/>
<dbReference type="EMBL" id="AZHB01000003">
    <property type="protein sequence ID" value="OAA71259.1"/>
    <property type="molecule type" value="Genomic_DNA"/>
</dbReference>
<feature type="chain" id="PRO_5007837463" evidence="1">
    <location>
        <begin position="20"/>
        <end position="166"/>
    </location>
</feature>
<dbReference type="OrthoDB" id="4859647at2759"/>
<dbReference type="Proteomes" id="UP000076744">
    <property type="component" value="Unassembled WGS sequence"/>
</dbReference>
<name>A0A162MVL7_CORFA</name>
<evidence type="ECO:0000313" key="2">
    <source>
        <dbReference type="EMBL" id="OAA71259.1"/>
    </source>
</evidence>
<sequence length="166" mass="17765">MKISNLLGLAAVTIPAASAFFLQIKDQSLASVGAVRVVYSYRGATAGHHDDAPYMGAVVGPSGALTSTADLGRIFFKVDEYRSEKGWYRAAFSNLEAPTNADIKGPFAVEAGKLVYKGAERVSWTMCPDSGDGGEKGLYLQLFLTTDAVKPEFGCETKFDLVVPQM</sequence>
<feature type="signal peptide" evidence="1">
    <location>
        <begin position="1"/>
        <end position="19"/>
    </location>
</feature>
<organism evidence="2 3">
    <name type="scientific">Cordyceps fumosorosea (strain ARSEF 2679)</name>
    <name type="common">Isaria fumosorosea</name>
    <dbReference type="NCBI Taxonomy" id="1081104"/>
    <lineage>
        <taxon>Eukaryota</taxon>
        <taxon>Fungi</taxon>
        <taxon>Dikarya</taxon>
        <taxon>Ascomycota</taxon>
        <taxon>Pezizomycotina</taxon>
        <taxon>Sordariomycetes</taxon>
        <taxon>Hypocreomycetidae</taxon>
        <taxon>Hypocreales</taxon>
        <taxon>Cordycipitaceae</taxon>
        <taxon>Cordyceps</taxon>
    </lineage>
</organism>
<accession>A0A162MVL7</accession>
<reference evidence="2 3" key="1">
    <citation type="journal article" date="2016" name="Genome Biol. Evol.">
        <title>Divergent and convergent evolution of fungal pathogenicity.</title>
        <authorList>
            <person name="Shang Y."/>
            <person name="Xiao G."/>
            <person name="Zheng P."/>
            <person name="Cen K."/>
            <person name="Zhan S."/>
            <person name="Wang C."/>
        </authorList>
    </citation>
    <scope>NUCLEOTIDE SEQUENCE [LARGE SCALE GENOMIC DNA]</scope>
    <source>
        <strain evidence="2 3">ARSEF 2679</strain>
    </source>
</reference>